<reference evidence="2 3" key="1">
    <citation type="submission" date="2020-10" db="EMBL/GenBank/DDBJ databases">
        <title>The Coptis chinensis genome and diversification of protoberbering-type alkaloids.</title>
        <authorList>
            <person name="Wang B."/>
            <person name="Shu S."/>
            <person name="Song C."/>
            <person name="Liu Y."/>
        </authorList>
    </citation>
    <scope>NUCLEOTIDE SEQUENCE [LARGE SCALE GENOMIC DNA]</scope>
    <source>
        <strain evidence="2">HL-2020</strain>
        <tissue evidence="2">Leaf</tissue>
    </source>
</reference>
<evidence type="ECO:0000259" key="1">
    <source>
        <dbReference type="Pfam" id="PF05922"/>
    </source>
</evidence>
<dbReference type="AlphaFoldDB" id="A0A835ICB4"/>
<organism evidence="2 3">
    <name type="scientific">Coptis chinensis</name>
    <dbReference type="NCBI Taxonomy" id="261450"/>
    <lineage>
        <taxon>Eukaryota</taxon>
        <taxon>Viridiplantae</taxon>
        <taxon>Streptophyta</taxon>
        <taxon>Embryophyta</taxon>
        <taxon>Tracheophyta</taxon>
        <taxon>Spermatophyta</taxon>
        <taxon>Magnoliopsida</taxon>
        <taxon>Ranunculales</taxon>
        <taxon>Ranunculaceae</taxon>
        <taxon>Coptidoideae</taxon>
        <taxon>Coptis</taxon>
    </lineage>
</organism>
<proteinExistence type="predicted"/>
<sequence>TKLLKKVVMGSSRNELYFVFMNLDPEYDRLQTNQSVSFHTLSKHGALELDSYLRKKHDDFLASALEAGTNKKRYSLVIVDGFAVEMCEDQADVLRSAKEVRIVEKNQELG</sequence>
<dbReference type="PANTHER" id="PTHR37379">
    <property type="entry name" value="OS01G0220500 PROTEIN"/>
    <property type="match status" value="1"/>
</dbReference>
<evidence type="ECO:0000313" key="3">
    <source>
        <dbReference type="Proteomes" id="UP000631114"/>
    </source>
</evidence>
<dbReference type="PANTHER" id="PTHR37379:SF1">
    <property type="entry name" value="OS01G0220500 PROTEIN"/>
    <property type="match status" value="1"/>
</dbReference>
<dbReference type="Pfam" id="PF05922">
    <property type="entry name" value="Inhibitor_I9"/>
    <property type="match status" value="1"/>
</dbReference>
<comment type="caution">
    <text evidence="2">The sequence shown here is derived from an EMBL/GenBank/DDBJ whole genome shotgun (WGS) entry which is preliminary data.</text>
</comment>
<dbReference type="InterPro" id="IPR037045">
    <property type="entry name" value="S8pro/Inhibitor_I9_sf"/>
</dbReference>
<feature type="non-terminal residue" evidence="2">
    <location>
        <position position="1"/>
    </location>
</feature>
<protein>
    <recommendedName>
        <fullName evidence="1">Inhibitor I9 domain-containing protein</fullName>
    </recommendedName>
</protein>
<feature type="domain" description="Inhibitor I9" evidence="1">
    <location>
        <begin position="50"/>
        <end position="108"/>
    </location>
</feature>
<name>A0A835ICB4_9MAGN</name>
<dbReference type="Gene3D" id="3.30.70.80">
    <property type="entry name" value="Peptidase S8 propeptide/proteinase inhibitor I9"/>
    <property type="match status" value="1"/>
</dbReference>
<dbReference type="InterPro" id="IPR010259">
    <property type="entry name" value="S8pro/Inhibitor_I9"/>
</dbReference>
<dbReference type="EMBL" id="JADFTS010000003">
    <property type="protein sequence ID" value="KAF9614916.1"/>
    <property type="molecule type" value="Genomic_DNA"/>
</dbReference>
<accession>A0A835ICB4</accession>
<gene>
    <name evidence="2" type="ORF">IFM89_021346</name>
</gene>
<keyword evidence="3" id="KW-1185">Reference proteome</keyword>
<dbReference type="SUPFAM" id="SSF54897">
    <property type="entry name" value="Protease propeptides/inhibitors"/>
    <property type="match status" value="1"/>
</dbReference>
<evidence type="ECO:0000313" key="2">
    <source>
        <dbReference type="EMBL" id="KAF9614916.1"/>
    </source>
</evidence>
<dbReference type="Proteomes" id="UP000631114">
    <property type="component" value="Unassembled WGS sequence"/>
</dbReference>
<dbReference type="OrthoDB" id="1537661at2759"/>